<feature type="coiled-coil region" evidence="1">
    <location>
        <begin position="522"/>
        <end position="559"/>
    </location>
</feature>
<feature type="compositionally biased region" description="Basic residues" evidence="2">
    <location>
        <begin position="145"/>
        <end position="166"/>
    </location>
</feature>
<sequence>MPTLEDFSKPDFIFSQKVELKAGVDPKEFLKAFTESINGASTDLGHDSRFNLGRDVSIRLLLRRTCPVAYKAVHEKYTDEEIARKPELTLGTTTMNVVAIPTGELLTAPFPLPVMYITRPFKGKRKNNRFAASPLAKGDHWSQSKGRKGKGKGGKKGKGKGKKGKGRVIFHPGAKQFFIKLLVLRWETPPACYQAAYEHSEEAFHAVCWEHNTPDICDPTESVCTYPDDGSLSFSAYLTREDETTQPGALSWDPRAGLNREHMQKWQGHCQTVNRAELTAIYMALTLDGNAGKEEVGKKLDGHQAIFNHVRSKVREAKMTGKDNAIQRMKRKLETGPEEWETKKQRITRTEAEHERRNEEPNGPEEGENAVGNTWPEEMGTQQMQEDEIELQQMQQEEEAALIPAQNTQVLQQENSGHKTQPRVEDAWGDNEEDPPGAQEDEWEVEEAELRRMQEDGTALPHKGQEEQGEPQGHQEPDHARPSTQTASQETEGAQEGQQCIALQVTQEMELPETQDMSMTAQQEVEEDLMEMAQQQEEAQEEQRELQEMAQQQATTQREAQLAHGWRRALMEKIRIAANETPEKYMQHLRGDTPMHKLSNDYWKKAPNTSTNMT</sequence>
<feature type="region of interest" description="Disordered" evidence="2">
    <location>
        <begin position="330"/>
        <end position="375"/>
    </location>
</feature>
<dbReference type="AlphaFoldDB" id="A0AAE0EQN0"/>
<feature type="region of interest" description="Disordered" evidence="2">
    <location>
        <begin position="132"/>
        <end position="166"/>
    </location>
</feature>
<evidence type="ECO:0000256" key="2">
    <source>
        <dbReference type="SAM" id="MobiDB-lite"/>
    </source>
</evidence>
<feature type="region of interest" description="Disordered" evidence="2">
    <location>
        <begin position="409"/>
        <end position="500"/>
    </location>
</feature>
<name>A0AAE0EQN0_9CHLO</name>
<gene>
    <name evidence="3" type="ORF">CYMTET_52837</name>
</gene>
<dbReference type="EMBL" id="LGRX02034715">
    <property type="protein sequence ID" value="KAK3237051.1"/>
    <property type="molecule type" value="Genomic_DNA"/>
</dbReference>
<evidence type="ECO:0000256" key="1">
    <source>
        <dbReference type="SAM" id="Coils"/>
    </source>
</evidence>
<keyword evidence="1" id="KW-0175">Coiled coil</keyword>
<feature type="compositionally biased region" description="Basic and acidic residues" evidence="2">
    <location>
        <begin position="332"/>
        <end position="360"/>
    </location>
</feature>
<protein>
    <submittedName>
        <fullName evidence="3">Uncharacterized protein</fullName>
    </submittedName>
</protein>
<feature type="compositionally biased region" description="Polar residues" evidence="2">
    <location>
        <begin position="482"/>
        <end position="498"/>
    </location>
</feature>
<organism evidence="3 4">
    <name type="scientific">Cymbomonas tetramitiformis</name>
    <dbReference type="NCBI Taxonomy" id="36881"/>
    <lineage>
        <taxon>Eukaryota</taxon>
        <taxon>Viridiplantae</taxon>
        <taxon>Chlorophyta</taxon>
        <taxon>Pyramimonadophyceae</taxon>
        <taxon>Pyramimonadales</taxon>
        <taxon>Pyramimonadaceae</taxon>
        <taxon>Cymbomonas</taxon>
    </lineage>
</organism>
<evidence type="ECO:0000313" key="3">
    <source>
        <dbReference type="EMBL" id="KAK3237051.1"/>
    </source>
</evidence>
<evidence type="ECO:0000313" key="4">
    <source>
        <dbReference type="Proteomes" id="UP001190700"/>
    </source>
</evidence>
<feature type="compositionally biased region" description="Polar residues" evidence="2">
    <location>
        <begin position="409"/>
        <end position="419"/>
    </location>
</feature>
<keyword evidence="4" id="KW-1185">Reference proteome</keyword>
<dbReference type="Proteomes" id="UP001190700">
    <property type="component" value="Unassembled WGS sequence"/>
</dbReference>
<accession>A0AAE0EQN0</accession>
<feature type="compositionally biased region" description="Acidic residues" evidence="2">
    <location>
        <begin position="427"/>
        <end position="447"/>
    </location>
</feature>
<reference evidence="3 4" key="1">
    <citation type="journal article" date="2015" name="Genome Biol. Evol.">
        <title>Comparative Genomics of a Bacterivorous Green Alga Reveals Evolutionary Causalities and Consequences of Phago-Mixotrophic Mode of Nutrition.</title>
        <authorList>
            <person name="Burns J.A."/>
            <person name="Paasch A."/>
            <person name="Narechania A."/>
            <person name="Kim E."/>
        </authorList>
    </citation>
    <scope>NUCLEOTIDE SEQUENCE [LARGE SCALE GENOMIC DNA]</scope>
    <source>
        <strain evidence="3 4">PLY_AMNH</strain>
    </source>
</reference>
<comment type="caution">
    <text evidence="3">The sequence shown here is derived from an EMBL/GenBank/DDBJ whole genome shotgun (WGS) entry which is preliminary data.</text>
</comment>
<proteinExistence type="predicted"/>